<name>A0ACB7EXL2_NIBAL</name>
<protein>
    <submittedName>
        <fullName evidence="1">Serine/threonine-protein kinase WNK4</fullName>
    </submittedName>
</protein>
<evidence type="ECO:0000313" key="1">
    <source>
        <dbReference type="EMBL" id="KAG8006601.1"/>
    </source>
</evidence>
<accession>A0ACB7EXL2</accession>
<feature type="non-terminal residue" evidence="1">
    <location>
        <position position="1"/>
    </location>
</feature>
<evidence type="ECO:0000313" key="2">
    <source>
        <dbReference type="Proteomes" id="UP000805704"/>
    </source>
</evidence>
<proteinExistence type="predicted"/>
<keyword evidence="2" id="KW-1185">Reference proteome</keyword>
<dbReference type="EMBL" id="CM024808">
    <property type="protein sequence ID" value="KAG8006601.1"/>
    <property type="molecule type" value="Genomic_DNA"/>
</dbReference>
<dbReference type="Proteomes" id="UP000805704">
    <property type="component" value="Chromosome 20"/>
</dbReference>
<feature type="non-terminal residue" evidence="1">
    <location>
        <position position="327"/>
    </location>
</feature>
<reference evidence="1" key="1">
    <citation type="submission" date="2020-04" db="EMBL/GenBank/DDBJ databases">
        <title>A chromosome-scale assembly and high-density genetic map of the yellow drum (Nibea albiflora) genome.</title>
        <authorList>
            <person name="Xu D."/>
            <person name="Zhang W."/>
            <person name="Chen R."/>
            <person name="Tan P."/>
            <person name="Wang L."/>
            <person name="Song H."/>
            <person name="Tian L."/>
            <person name="Zhu Q."/>
            <person name="Wang B."/>
        </authorList>
    </citation>
    <scope>NUCLEOTIDE SEQUENCE</scope>
    <source>
        <strain evidence="1">ZJHYS-2018</strain>
    </source>
</reference>
<comment type="caution">
    <text evidence="1">The sequence shown here is derived from an EMBL/GenBank/DDBJ whole genome shotgun (WGS) entry which is preliminary data.</text>
</comment>
<gene>
    <name evidence="1" type="primary">WNK4</name>
    <name evidence="1" type="ORF">GBF38_021070</name>
</gene>
<keyword evidence="1" id="KW-0418">Kinase</keyword>
<organism evidence="1 2">
    <name type="scientific">Nibea albiflora</name>
    <name type="common">Yellow drum</name>
    <name type="synonym">Corvina albiflora</name>
    <dbReference type="NCBI Taxonomy" id="240163"/>
    <lineage>
        <taxon>Eukaryota</taxon>
        <taxon>Metazoa</taxon>
        <taxon>Chordata</taxon>
        <taxon>Craniata</taxon>
        <taxon>Vertebrata</taxon>
        <taxon>Euteleostomi</taxon>
        <taxon>Actinopterygii</taxon>
        <taxon>Neopterygii</taxon>
        <taxon>Teleostei</taxon>
        <taxon>Neoteleostei</taxon>
        <taxon>Acanthomorphata</taxon>
        <taxon>Eupercaria</taxon>
        <taxon>Sciaenidae</taxon>
        <taxon>Nibea</taxon>
    </lineage>
</organism>
<sequence>FCVDLQPNLPAHGLSRTLSSSSLPDIAEDEPSPLKSIDFYIDSEATPSVRPLRSQSFHTSSVEKSSGIAVGRFQVMPSKDIPAVCHQEPRPLNQASPTSHSPPPFKRDQSESSESSTEEQSESESSISTVSVPPPGPLLGYRDNAGGQDEEARRREEDKEEEEEENKRRGGPRPSFSLWEGSAGSPGMSGSSLSQLWSRTAPYVSSDESESENEDMWVELEELRERHLVEVQNLQANQKQEIEELYLRMGKVPPPGIVSPATMLNHRQRRLSKTGNYPPSRKNSLQRLDMPPPAGIMRKSSHSGSSSGSQERAGKGVTFAPKHSCMV</sequence>
<keyword evidence="1" id="KW-0808">Transferase</keyword>